<dbReference type="InterPro" id="IPR051907">
    <property type="entry name" value="DoxX-like_oxidoreductase"/>
</dbReference>
<reference evidence="7" key="2">
    <citation type="submission" date="2020-09" db="EMBL/GenBank/DDBJ databases">
        <authorList>
            <person name="Sun Q."/>
            <person name="Ohkuma M."/>
        </authorList>
    </citation>
    <scope>NUCLEOTIDE SEQUENCE</scope>
    <source>
        <strain evidence="7">JCM 19596</strain>
    </source>
</reference>
<protein>
    <recommendedName>
        <fullName evidence="9">Terminal quinol oxidase subunit</fullName>
    </recommendedName>
</protein>
<dbReference type="InterPro" id="IPR032808">
    <property type="entry name" value="DoxX"/>
</dbReference>
<sequence length="139" mass="14376">MAIDSGVGGVVFLLGRLLFGLAMAYMGLNHFRNADTLAGYADANGIPAPRAGVLVSGGMLVLGGLGIVLGVLPVLSAGAIAVFLLVSSFTVHDYWAAPDDQKQNERTQFLKNVGLTGAALGFLVVGGQTWAYAVNYSVF</sequence>
<feature type="transmembrane region" description="Helical" evidence="6">
    <location>
        <begin position="6"/>
        <end position="28"/>
    </location>
</feature>
<evidence type="ECO:0000256" key="2">
    <source>
        <dbReference type="ARBA" id="ARBA00022475"/>
    </source>
</evidence>
<dbReference type="Proteomes" id="UP000607197">
    <property type="component" value="Unassembled WGS sequence"/>
</dbReference>
<evidence type="ECO:0000256" key="5">
    <source>
        <dbReference type="ARBA" id="ARBA00023136"/>
    </source>
</evidence>
<gene>
    <name evidence="7" type="ORF">GCM10009039_20710</name>
</gene>
<keyword evidence="3 6" id="KW-0812">Transmembrane</keyword>
<evidence type="ECO:0000256" key="1">
    <source>
        <dbReference type="ARBA" id="ARBA00004651"/>
    </source>
</evidence>
<evidence type="ECO:0000256" key="6">
    <source>
        <dbReference type="SAM" id="Phobius"/>
    </source>
</evidence>
<organism evidence="7 8">
    <name type="scientific">Halocalculus aciditolerans</name>
    <dbReference type="NCBI Taxonomy" id="1383812"/>
    <lineage>
        <taxon>Archaea</taxon>
        <taxon>Methanobacteriati</taxon>
        <taxon>Methanobacteriota</taxon>
        <taxon>Stenosarchaea group</taxon>
        <taxon>Halobacteria</taxon>
        <taxon>Halobacteriales</taxon>
        <taxon>Halobacteriaceae</taxon>
        <taxon>Halocalculus</taxon>
    </lineage>
</organism>
<reference evidence="7" key="1">
    <citation type="journal article" date="2014" name="Int. J. Syst. Evol. Microbiol.">
        <title>Complete genome sequence of Corynebacterium casei LMG S-19264T (=DSM 44701T), isolated from a smear-ripened cheese.</title>
        <authorList>
            <consortium name="US DOE Joint Genome Institute (JGI-PGF)"/>
            <person name="Walter F."/>
            <person name="Albersmeier A."/>
            <person name="Kalinowski J."/>
            <person name="Ruckert C."/>
        </authorList>
    </citation>
    <scope>NUCLEOTIDE SEQUENCE</scope>
    <source>
        <strain evidence="7">JCM 19596</strain>
    </source>
</reference>
<proteinExistence type="predicted"/>
<keyword evidence="2" id="KW-1003">Cell membrane</keyword>
<dbReference type="OrthoDB" id="340328at2157"/>
<accession>A0A830FCR4</accession>
<dbReference type="PANTHER" id="PTHR33452:SF1">
    <property type="entry name" value="INNER MEMBRANE PROTEIN YPHA-RELATED"/>
    <property type="match status" value="1"/>
</dbReference>
<evidence type="ECO:0000313" key="8">
    <source>
        <dbReference type="Proteomes" id="UP000607197"/>
    </source>
</evidence>
<evidence type="ECO:0008006" key="9">
    <source>
        <dbReference type="Google" id="ProtNLM"/>
    </source>
</evidence>
<dbReference type="EMBL" id="BMPG01000002">
    <property type="protein sequence ID" value="GGL62521.1"/>
    <property type="molecule type" value="Genomic_DNA"/>
</dbReference>
<evidence type="ECO:0000313" key="7">
    <source>
        <dbReference type="EMBL" id="GGL62521.1"/>
    </source>
</evidence>
<dbReference type="Pfam" id="PF07681">
    <property type="entry name" value="DoxX"/>
    <property type="match status" value="1"/>
</dbReference>
<feature type="transmembrane region" description="Helical" evidence="6">
    <location>
        <begin position="109"/>
        <end position="133"/>
    </location>
</feature>
<dbReference type="GO" id="GO:0005886">
    <property type="term" value="C:plasma membrane"/>
    <property type="evidence" value="ECO:0007669"/>
    <property type="project" value="UniProtKB-SubCell"/>
</dbReference>
<keyword evidence="8" id="KW-1185">Reference proteome</keyword>
<evidence type="ECO:0000256" key="3">
    <source>
        <dbReference type="ARBA" id="ARBA00022692"/>
    </source>
</evidence>
<dbReference type="AlphaFoldDB" id="A0A830FCR4"/>
<keyword evidence="4 6" id="KW-1133">Transmembrane helix</keyword>
<dbReference type="RefSeq" id="WP_188978633.1">
    <property type="nucleotide sequence ID" value="NZ_BMPG01000002.1"/>
</dbReference>
<dbReference type="PANTHER" id="PTHR33452">
    <property type="entry name" value="OXIDOREDUCTASE CATD-RELATED"/>
    <property type="match status" value="1"/>
</dbReference>
<feature type="transmembrane region" description="Helical" evidence="6">
    <location>
        <begin position="78"/>
        <end position="97"/>
    </location>
</feature>
<name>A0A830FCR4_9EURY</name>
<comment type="caution">
    <text evidence="7">The sequence shown here is derived from an EMBL/GenBank/DDBJ whole genome shotgun (WGS) entry which is preliminary data.</text>
</comment>
<evidence type="ECO:0000256" key="4">
    <source>
        <dbReference type="ARBA" id="ARBA00022989"/>
    </source>
</evidence>
<keyword evidence="5 6" id="KW-0472">Membrane</keyword>
<comment type="subcellular location">
    <subcellularLocation>
        <location evidence="1">Cell membrane</location>
        <topology evidence="1">Multi-pass membrane protein</topology>
    </subcellularLocation>
</comment>